<protein>
    <recommendedName>
        <fullName evidence="1">F-box/LRR-repeat protein 15/At3g58940/PEG3-like LRR domain-containing protein</fullName>
    </recommendedName>
</protein>
<feature type="domain" description="F-box/LRR-repeat protein 15/At3g58940/PEG3-like LRR" evidence="1">
    <location>
        <begin position="3"/>
        <end position="145"/>
    </location>
</feature>
<organism evidence="2">
    <name type="scientific">Setaria italica</name>
    <name type="common">Foxtail millet</name>
    <name type="synonym">Panicum italicum</name>
    <dbReference type="NCBI Taxonomy" id="4555"/>
    <lineage>
        <taxon>Eukaryota</taxon>
        <taxon>Viridiplantae</taxon>
        <taxon>Streptophyta</taxon>
        <taxon>Embryophyta</taxon>
        <taxon>Tracheophyta</taxon>
        <taxon>Spermatophyta</taxon>
        <taxon>Magnoliopsida</taxon>
        <taxon>Liliopsida</taxon>
        <taxon>Poales</taxon>
        <taxon>Poaceae</taxon>
        <taxon>PACMAD clade</taxon>
        <taxon>Panicoideae</taxon>
        <taxon>Panicodae</taxon>
        <taxon>Paniceae</taxon>
        <taxon>Cenchrinae</taxon>
        <taxon>Setaria</taxon>
    </lineage>
</organism>
<dbReference type="AlphaFoldDB" id="A0A368R768"/>
<dbReference type="OrthoDB" id="776041at2759"/>
<dbReference type="PANTHER" id="PTHR32141:SF141">
    <property type="entry name" value="FBD DOMAIN-CONTAINING PROTEIN"/>
    <property type="match status" value="1"/>
</dbReference>
<sequence length="268" mass="30403">MVYTFFEDRDLDHMLASSPVLETLALFVSFGKAKHVLLRGQKLKCALVLETMAFELAVVDAPLLERLIMWETSAPSEGDGSLMELGVHMLQIWKRVIKADTNVSPRSMVPSVKILALKVNLGVFKEIQMLVNFIRCFPNIETLHVESARAGEPTGNNYIELFKELDPIECVQSHIKMMVTFMKYITQRANEIKKIMLVISDNRRATVGEMIYVVKTLTIPPWASETCTVLLMAPKEKAGLDFHSRASDLSVEDPFLEHGQELFRFIKE</sequence>
<evidence type="ECO:0000259" key="1">
    <source>
        <dbReference type="Pfam" id="PF24758"/>
    </source>
</evidence>
<dbReference type="InterPro" id="IPR055302">
    <property type="entry name" value="F-box_dom-containing"/>
</dbReference>
<evidence type="ECO:0000313" key="2">
    <source>
        <dbReference type="EMBL" id="RCV26041.1"/>
    </source>
</evidence>
<name>A0A368R768_SETIT</name>
<dbReference type="InterPro" id="IPR055411">
    <property type="entry name" value="LRR_FXL15/At3g58940/PEG3-like"/>
</dbReference>
<dbReference type="Pfam" id="PF24758">
    <property type="entry name" value="LRR_At5g56370"/>
    <property type="match status" value="1"/>
</dbReference>
<gene>
    <name evidence="2" type="ORF">SETIT_5G213500v2</name>
</gene>
<dbReference type="EMBL" id="CM003532">
    <property type="protein sequence ID" value="RCV26041.1"/>
    <property type="molecule type" value="Genomic_DNA"/>
</dbReference>
<accession>A0A368R768</accession>
<reference evidence="2" key="2">
    <citation type="submission" date="2015-07" db="EMBL/GenBank/DDBJ databases">
        <authorList>
            <person name="Noorani M."/>
        </authorList>
    </citation>
    <scope>NUCLEOTIDE SEQUENCE</scope>
    <source>
        <strain evidence="2">Yugu1</strain>
    </source>
</reference>
<reference evidence="2" key="1">
    <citation type="journal article" date="2012" name="Nat. Biotechnol.">
        <title>Reference genome sequence of the model plant Setaria.</title>
        <authorList>
            <person name="Bennetzen J.L."/>
            <person name="Schmutz J."/>
            <person name="Wang H."/>
            <person name="Percifield R."/>
            <person name="Hawkins J."/>
            <person name="Pontaroli A.C."/>
            <person name="Estep M."/>
            <person name="Feng L."/>
            <person name="Vaughn J.N."/>
            <person name="Grimwood J."/>
            <person name="Jenkins J."/>
            <person name="Barry K."/>
            <person name="Lindquist E."/>
            <person name="Hellsten U."/>
            <person name="Deshpande S."/>
            <person name="Wang X."/>
            <person name="Wu X."/>
            <person name="Mitros T."/>
            <person name="Triplett J."/>
            <person name="Yang X."/>
            <person name="Ye C.Y."/>
            <person name="Mauro-Herrera M."/>
            <person name="Wang L."/>
            <person name="Li P."/>
            <person name="Sharma M."/>
            <person name="Sharma R."/>
            <person name="Ronald P.C."/>
            <person name="Panaud O."/>
            <person name="Kellogg E.A."/>
            <person name="Brutnell T.P."/>
            <person name="Doust A.N."/>
            <person name="Tuskan G.A."/>
            <person name="Rokhsar D."/>
            <person name="Devos K.M."/>
        </authorList>
    </citation>
    <scope>NUCLEOTIDE SEQUENCE [LARGE SCALE GENOMIC DNA]</scope>
    <source>
        <strain evidence="2">Yugu1</strain>
    </source>
</reference>
<proteinExistence type="predicted"/>
<dbReference type="PANTHER" id="PTHR32141">
    <property type="match status" value="1"/>
</dbReference>